<evidence type="ECO:0000313" key="2">
    <source>
        <dbReference type="Proteomes" id="UP000315226"/>
    </source>
</evidence>
<keyword evidence="2" id="KW-1185">Reference proteome</keyword>
<dbReference type="Proteomes" id="UP000315226">
    <property type="component" value="Unassembled WGS sequence"/>
</dbReference>
<dbReference type="EMBL" id="BJMN01000025">
    <property type="protein sequence ID" value="GEB58419.1"/>
    <property type="molecule type" value="Genomic_DNA"/>
</dbReference>
<gene>
    <name evidence="1" type="ORF">SGA01_40240</name>
</gene>
<dbReference type="OrthoDB" id="3481175at2"/>
<dbReference type="AlphaFoldDB" id="A0A4Y3RM38"/>
<reference evidence="1 2" key="1">
    <citation type="submission" date="2019-06" db="EMBL/GenBank/DDBJ databases">
        <title>Whole genome shotgun sequence of Streptomyces gardneri NBRC 12865.</title>
        <authorList>
            <person name="Hosoyama A."/>
            <person name="Uohara A."/>
            <person name="Ohji S."/>
            <person name="Ichikawa N."/>
        </authorList>
    </citation>
    <scope>NUCLEOTIDE SEQUENCE [LARGE SCALE GENOMIC DNA]</scope>
    <source>
        <strain evidence="1 2">NBRC 12865</strain>
    </source>
</reference>
<name>A0A4Y3RM38_9ACTN</name>
<organism evidence="1 2">
    <name type="scientific">Streptomyces gardneri</name>
    <dbReference type="NCBI Taxonomy" id="66892"/>
    <lineage>
        <taxon>Bacteria</taxon>
        <taxon>Bacillati</taxon>
        <taxon>Actinomycetota</taxon>
        <taxon>Actinomycetes</taxon>
        <taxon>Kitasatosporales</taxon>
        <taxon>Streptomycetaceae</taxon>
        <taxon>Streptomyces</taxon>
    </lineage>
</organism>
<dbReference type="RefSeq" id="WP_141297779.1">
    <property type="nucleotide sequence ID" value="NZ_BJMN01000025.1"/>
</dbReference>
<accession>A0A4Y3RM38</accession>
<sequence>MGRLGVRVLDLAQDIQSRFEDDEEESMLHFCIEAPETAVRWGVSGYGETLFNSKQAEQLLREFDELPEERRTPVLRHLRESTLWVYRNSGYLQFLGD</sequence>
<comment type="caution">
    <text evidence="1">The sequence shown here is derived from an EMBL/GenBank/DDBJ whole genome shotgun (WGS) entry which is preliminary data.</text>
</comment>
<evidence type="ECO:0000313" key="1">
    <source>
        <dbReference type="EMBL" id="GEB58419.1"/>
    </source>
</evidence>
<protein>
    <submittedName>
        <fullName evidence="1">Uncharacterized protein</fullName>
    </submittedName>
</protein>
<proteinExistence type="predicted"/>